<feature type="transmembrane region" description="Helical" evidence="1">
    <location>
        <begin position="164"/>
        <end position="186"/>
    </location>
</feature>
<accession>A0A0L6VKQ3</accession>
<dbReference type="EMBL" id="LAVV01004954">
    <property type="protein sequence ID" value="KNZ61152.1"/>
    <property type="molecule type" value="Genomic_DNA"/>
</dbReference>
<dbReference type="AlphaFoldDB" id="A0A0L6VKQ3"/>
<gene>
    <name evidence="2" type="ORF">VP01_1445g2</name>
</gene>
<protein>
    <submittedName>
        <fullName evidence="2">Uncharacterized protein</fullName>
    </submittedName>
</protein>
<dbReference type="VEuPathDB" id="FungiDB:VP01_1445g2"/>
<keyword evidence="1" id="KW-0812">Transmembrane</keyword>
<organism evidence="2 3">
    <name type="scientific">Puccinia sorghi</name>
    <dbReference type="NCBI Taxonomy" id="27349"/>
    <lineage>
        <taxon>Eukaryota</taxon>
        <taxon>Fungi</taxon>
        <taxon>Dikarya</taxon>
        <taxon>Basidiomycota</taxon>
        <taxon>Pucciniomycotina</taxon>
        <taxon>Pucciniomycetes</taxon>
        <taxon>Pucciniales</taxon>
        <taxon>Pucciniaceae</taxon>
        <taxon>Puccinia</taxon>
    </lineage>
</organism>
<evidence type="ECO:0000256" key="1">
    <source>
        <dbReference type="SAM" id="Phobius"/>
    </source>
</evidence>
<keyword evidence="3" id="KW-1185">Reference proteome</keyword>
<comment type="caution">
    <text evidence="2">The sequence shown here is derived from an EMBL/GenBank/DDBJ whole genome shotgun (WGS) entry which is preliminary data.</text>
</comment>
<evidence type="ECO:0000313" key="3">
    <source>
        <dbReference type="Proteomes" id="UP000037035"/>
    </source>
</evidence>
<proteinExistence type="predicted"/>
<evidence type="ECO:0000313" key="2">
    <source>
        <dbReference type="EMBL" id="KNZ61152.1"/>
    </source>
</evidence>
<dbReference type="Proteomes" id="UP000037035">
    <property type="component" value="Unassembled WGS sequence"/>
</dbReference>
<keyword evidence="1" id="KW-0472">Membrane</keyword>
<sequence>MFLSRQHTIIASPFGVVNVPWHGVYVPAQAAKEMPNPQPSFVAKSPVDHFKEGLAKGTIVAAAVVFHLRYNAKSTLHRRKLSCSSTHRENSYYYKRKWMGYIITRGGIQWTRYSGGKYVWSKDGMVLLCVTVLEECKEGTVEVRGGRKEVWEESPRPPNPSWKIVWLHSLYCIVHGILYCIMNVWWKCVESTEIYAEACRVAQPLLNCAWNVWVATFGQHSNICKWLQDCGLPLLSTMIVAQNSPTGNSKTTVEATLFVKGSLMPIPPKRTAERFNTIIEESLRTILLDSARRVLTKFSRASLLLLISFILLEIPWPFTPLRTILFFFYYFFEFYGRARRSFIPGQLSHVELQAQLRTKCCFNSLRFLNQTSTHHISTCNTQPMRAQHSQIKCKQAF</sequence>
<name>A0A0L6VKQ3_9BASI</name>
<keyword evidence="1" id="KW-1133">Transmembrane helix</keyword>
<reference evidence="2 3" key="1">
    <citation type="submission" date="2015-08" db="EMBL/GenBank/DDBJ databases">
        <title>Next Generation Sequencing and Analysis of the Genome of Puccinia sorghi L Schw, the Causal Agent of Maize Common Rust.</title>
        <authorList>
            <person name="Rochi L."/>
            <person name="Burguener G."/>
            <person name="Darino M."/>
            <person name="Turjanski A."/>
            <person name="Kreff E."/>
            <person name="Dieguez M.J."/>
            <person name="Sacco F."/>
        </authorList>
    </citation>
    <scope>NUCLEOTIDE SEQUENCE [LARGE SCALE GENOMIC DNA]</scope>
    <source>
        <strain evidence="2 3">RO10H11247</strain>
    </source>
</reference>
<feature type="transmembrane region" description="Helical" evidence="1">
    <location>
        <begin position="303"/>
        <end position="332"/>
    </location>
</feature>